<evidence type="ECO:0000313" key="13">
    <source>
        <dbReference type="Proteomes" id="UP000440732"/>
    </source>
</evidence>
<evidence type="ECO:0000313" key="11">
    <source>
        <dbReference type="Proteomes" id="UP000437068"/>
    </source>
</evidence>
<evidence type="ECO:0000313" key="3">
    <source>
        <dbReference type="EMBL" id="KAE8929286.1"/>
    </source>
</evidence>
<evidence type="ECO:0000313" key="7">
    <source>
        <dbReference type="EMBL" id="KAE9204297.1"/>
    </source>
</evidence>
<dbReference type="EMBL" id="QXGB01001498">
    <property type="protein sequence ID" value="KAE9189796.1"/>
    <property type="molecule type" value="Genomic_DNA"/>
</dbReference>
<keyword evidence="1" id="KW-0175">Coiled coil</keyword>
<feature type="compositionally biased region" description="Polar residues" evidence="2">
    <location>
        <begin position="694"/>
        <end position="716"/>
    </location>
</feature>
<feature type="compositionally biased region" description="Polar residues" evidence="2">
    <location>
        <begin position="459"/>
        <end position="470"/>
    </location>
</feature>
<feature type="compositionally biased region" description="Polar residues" evidence="2">
    <location>
        <begin position="90"/>
        <end position="106"/>
    </location>
</feature>
<dbReference type="Proteomes" id="UP000460718">
    <property type="component" value="Unassembled WGS sequence"/>
</dbReference>
<reference evidence="9 10" key="1">
    <citation type="submission" date="2018-08" db="EMBL/GenBank/DDBJ databases">
        <title>Genomic investigation of the strawberry pathogen Phytophthora fragariae indicates pathogenicity is determined by transcriptional variation in three key races.</title>
        <authorList>
            <person name="Adams T.M."/>
            <person name="Armitage A.D."/>
            <person name="Sobczyk M.K."/>
            <person name="Bates H.J."/>
            <person name="Dunwell J.M."/>
            <person name="Nellist C.F."/>
            <person name="Harrison R.J."/>
        </authorList>
    </citation>
    <scope>NUCLEOTIDE SEQUENCE [LARGE SCALE GENOMIC DNA]</scope>
    <source>
        <strain evidence="8 11">A4</strain>
        <strain evidence="7 12">BC-1</strain>
        <strain evidence="6 10">NOV-27</strain>
        <strain evidence="5 13">NOV-5</strain>
        <strain evidence="3 9">NOV-9</strain>
        <strain evidence="4 14">SCRP245</strain>
    </source>
</reference>
<sequence length="926" mass="102036">MSFALTDTPASSIGLSAATSTPLTVPRVAQGSVGVTSSSQQPVIVTGLPASMTLSADALQAASTLVRQLQLIPPGGSVRQDSSFLHPASSPANQATPTSSAESTTIVPATMRDLHRGSTFPGTTDGLARVIALPRLSDAELRRLSSLVGGDATAEVLHPGSHRLADPTDFRVRIAMEREALALAQVYGVDELALRAMNTVRYLQTLIQRVLTLEQGSSAQSDSAQVAQLRAECAQLVANLASQKTEYETNIAALEAAHDETILNTPAPISASVPNLPLPGKLQDEIDALRAAAGRLSCEKSDLQDQILASAREVKRLQESRDLRDKRIAELEADLAGVQKFSAAALMDFLAGNTNISGNWKRLLELIQHYQEDPAVPSQYRTMLQISARDEDSDDCGPYVSQKGKTTTPNPSPASGGSAQAPKPRTPHSDPSRKSVTPAKAGRKMPRLSLSGTPPPSGVSKSQHSASQGSDSGGRATIDLTHSSTSTPNSTRVMLYVDRLKLAQRPRKFKPDKTRALKNSPSRVSEAKAMKAVPSQYLWDYVRADVRELMLNGVQFWDAVTEARKNQMLHDQFGKFALTEMLISAIYWKALDRTPWTSFVPDQYYEKALKDILDPALDRVPESWEPLPIPPRSKSPSSYSGSPFRPSSSEEEEEDGESKTYPTFHSKAVVGGGSVHTRGQKSSSSGKRPRGSSALSGTTKTPKLSVQSSAGQTGRAKSNIPDPAEDDGVIKRPRRGSWFHYGIRAQELLHQTIGFPRYMPVKAMMKHLHLRWRAPEYWRLLQTTPWDLMWQNRVQTLVFFQHSDIHPDMIQALPTILNFMSRWRREYWERLHWVTMDPALDYQASTELRSISGLADLYQDRKDRCSTFDAKRKEMMAELSKVNGYDEKIWYEPGLWVVPRDPCYWITRDPALNISLPSQLATVDEL</sequence>
<dbReference type="EMBL" id="QXGF01001544">
    <property type="protein sequence ID" value="KAE8929286.1"/>
    <property type="molecule type" value="Genomic_DNA"/>
</dbReference>
<keyword evidence="10" id="KW-1185">Reference proteome</keyword>
<dbReference type="Proteomes" id="UP000437068">
    <property type="component" value="Unassembled WGS sequence"/>
</dbReference>
<proteinExistence type="predicted"/>
<gene>
    <name evidence="8" type="ORF">PF001_g22707</name>
    <name evidence="7" type="ORF">PF002_g20671</name>
    <name evidence="6" type="ORF">PF005_g19497</name>
    <name evidence="5" type="ORF">PF006_g18661</name>
    <name evidence="3" type="ORF">PF009_g20593</name>
    <name evidence="4" type="ORF">PF011_g18423</name>
</gene>
<evidence type="ECO:0000313" key="14">
    <source>
        <dbReference type="Proteomes" id="UP000460718"/>
    </source>
</evidence>
<dbReference type="EMBL" id="QXGD01001524">
    <property type="protein sequence ID" value="KAE9204297.1"/>
    <property type="molecule type" value="Genomic_DNA"/>
</dbReference>
<protein>
    <submittedName>
        <fullName evidence="3">Uncharacterized protein</fullName>
    </submittedName>
</protein>
<name>A0A6A3EAK5_9STRA</name>
<dbReference type="EMBL" id="QXGA01001472">
    <property type="protein sequence ID" value="KAE9118156.1"/>
    <property type="molecule type" value="Genomic_DNA"/>
</dbReference>
<evidence type="ECO:0000313" key="9">
    <source>
        <dbReference type="Proteomes" id="UP000429523"/>
    </source>
</evidence>
<evidence type="ECO:0000313" key="6">
    <source>
        <dbReference type="EMBL" id="KAE9189796.1"/>
    </source>
</evidence>
<feature type="coiled-coil region" evidence="1">
    <location>
        <begin position="286"/>
        <end position="334"/>
    </location>
</feature>
<dbReference type="Proteomes" id="UP000429523">
    <property type="component" value="Unassembled WGS sequence"/>
</dbReference>
<evidence type="ECO:0000313" key="8">
    <source>
        <dbReference type="EMBL" id="KAE9283750.1"/>
    </source>
</evidence>
<feature type="compositionally biased region" description="Polar residues" evidence="2">
    <location>
        <begin position="403"/>
        <end position="418"/>
    </location>
</feature>
<dbReference type="Proteomes" id="UP000440367">
    <property type="component" value="Unassembled WGS sequence"/>
</dbReference>
<dbReference type="EMBL" id="QXFW01001471">
    <property type="protein sequence ID" value="KAE8990281.1"/>
    <property type="molecule type" value="Genomic_DNA"/>
</dbReference>
<evidence type="ECO:0000256" key="2">
    <source>
        <dbReference type="SAM" id="MobiDB-lite"/>
    </source>
</evidence>
<dbReference type="Proteomes" id="UP000433483">
    <property type="component" value="Unassembled WGS sequence"/>
</dbReference>
<feature type="compositionally biased region" description="Low complexity" evidence="2">
    <location>
        <begin position="634"/>
        <end position="647"/>
    </location>
</feature>
<feature type="region of interest" description="Disordered" evidence="2">
    <location>
        <begin position="77"/>
        <end position="106"/>
    </location>
</feature>
<feature type="compositionally biased region" description="Polar residues" evidence="2">
    <location>
        <begin position="480"/>
        <end position="491"/>
    </location>
</feature>
<evidence type="ECO:0000313" key="12">
    <source>
        <dbReference type="Proteomes" id="UP000440367"/>
    </source>
</evidence>
<dbReference type="EMBL" id="QXGE01002223">
    <property type="protein sequence ID" value="KAE9283750.1"/>
    <property type="molecule type" value="Genomic_DNA"/>
</dbReference>
<evidence type="ECO:0000313" key="5">
    <source>
        <dbReference type="EMBL" id="KAE9118156.1"/>
    </source>
</evidence>
<evidence type="ECO:0000313" key="4">
    <source>
        <dbReference type="EMBL" id="KAE8990281.1"/>
    </source>
</evidence>
<feature type="region of interest" description="Disordered" evidence="2">
    <location>
        <begin position="624"/>
        <end position="731"/>
    </location>
</feature>
<feature type="region of interest" description="Disordered" evidence="2">
    <location>
        <begin position="389"/>
        <end position="491"/>
    </location>
</feature>
<evidence type="ECO:0000313" key="10">
    <source>
        <dbReference type="Proteomes" id="UP000433483"/>
    </source>
</evidence>
<organism evidence="3 9">
    <name type="scientific">Phytophthora fragariae</name>
    <dbReference type="NCBI Taxonomy" id="53985"/>
    <lineage>
        <taxon>Eukaryota</taxon>
        <taxon>Sar</taxon>
        <taxon>Stramenopiles</taxon>
        <taxon>Oomycota</taxon>
        <taxon>Peronosporomycetes</taxon>
        <taxon>Peronosporales</taxon>
        <taxon>Peronosporaceae</taxon>
        <taxon>Phytophthora</taxon>
    </lineage>
</organism>
<accession>A0A6A3EAK5</accession>
<dbReference type="OrthoDB" id="89340at2759"/>
<dbReference type="AlphaFoldDB" id="A0A6A3EAK5"/>
<feature type="coiled-coil region" evidence="1">
    <location>
        <begin position="226"/>
        <end position="257"/>
    </location>
</feature>
<dbReference type="Proteomes" id="UP000440732">
    <property type="component" value="Unassembled WGS sequence"/>
</dbReference>
<comment type="caution">
    <text evidence="3">The sequence shown here is derived from an EMBL/GenBank/DDBJ whole genome shotgun (WGS) entry which is preliminary data.</text>
</comment>
<evidence type="ECO:0000256" key="1">
    <source>
        <dbReference type="SAM" id="Coils"/>
    </source>
</evidence>